<dbReference type="InterPro" id="IPR037208">
    <property type="entry name" value="Spo0E-like_sf"/>
</dbReference>
<dbReference type="OrthoDB" id="2973540at2"/>
<sequence>MRQEMHRLFLEDPQNPQVVKVSQSLDKLLNEFDRRKIAQKKK</sequence>
<name>A0A410MH93_9BACI</name>
<evidence type="ECO:0008006" key="3">
    <source>
        <dbReference type="Google" id="ProtNLM"/>
    </source>
</evidence>
<dbReference type="Gene3D" id="4.10.280.10">
    <property type="entry name" value="Helix-loop-helix DNA-binding domain"/>
    <property type="match status" value="1"/>
</dbReference>
<dbReference type="AlphaFoldDB" id="A0A410MH93"/>
<evidence type="ECO:0000313" key="2">
    <source>
        <dbReference type="Proteomes" id="UP000287756"/>
    </source>
</evidence>
<dbReference type="SUPFAM" id="SSF140500">
    <property type="entry name" value="BAS1536-like"/>
    <property type="match status" value="1"/>
</dbReference>
<reference evidence="1 2" key="1">
    <citation type="submission" date="2018-01" db="EMBL/GenBank/DDBJ databases">
        <title>The whole genome sequencing and assembly of Halobacillus litoralis ERB031 strain.</title>
        <authorList>
            <person name="Lee S.-J."/>
            <person name="Park M.-K."/>
            <person name="Kim J.-Y."/>
            <person name="Lee Y.-J."/>
            <person name="Yi H."/>
            <person name="Bahn Y.-S."/>
            <person name="Kim J.F."/>
            <person name="Lee D.-W."/>
        </authorList>
    </citation>
    <scope>NUCLEOTIDE SEQUENCE [LARGE SCALE GENOMIC DNA]</scope>
    <source>
        <strain evidence="1 2">ERB 031</strain>
    </source>
</reference>
<dbReference type="Proteomes" id="UP000287756">
    <property type="component" value="Chromosome"/>
</dbReference>
<accession>A0A410MH93</accession>
<proteinExistence type="predicted"/>
<protein>
    <recommendedName>
        <fullName evidence="3">Aspartyl-phosphate phosphatase Spo0E family protein</fullName>
    </recommendedName>
</protein>
<dbReference type="GO" id="GO:0046983">
    <property type="term" value="F:protein dimerization activity"/>
    <property type="evidence" value="ECO:0007669"/>
    <property type="project" value="InterPro"/>
</dbReference>
<dbReference type="GO" id="GO:0043937">
    <property type="term" value="P:regulation of sporulation"/>
    <property type="evidence" value="ECO:0007669"/>
    <property type="project" value="InterPro"/>
</dbReference>
<dbReference type="InterPro" id="IPR036638">
    <property type="entry name" value="HLH_DNA-bd_sf"/>
</dbReference>
<gene>
    <name evidence="1" type="ORF">HLI_18275</name>
</gene>
<evidence type="ECO:0000313" key="1">
    <source>
        <dbReference type="EMBL" id="QAS54016.1"/>
    </source>
</evidence>
<dbReference type="KEGG" id="hli:HLI_18275"/>
<organism evidence="1 2">
    <name type="scientific">Halobacillus litoralis</name>
    <dbReference type="NCBI Taxonomy" id="45668"/>
    <lineage>
        <taxon>Bacteria</taxon>
        <taxon>Bacillati</taxon>
        <taxon>Bacillota</taxon>
        <taxon>Bacilli</taxon>
        <taxon>Bacillales</taxon>
        <taxon>Bacillaceae</taxon>
        <taxon>Halobacillus</taxon>
    </lineage>
</organism>
<dbReference type="InterPro" id="IPR018540">
    <property type="entry name" value="Spo0E-like"/>
</dbReference>
<dbReference type="Pfam" id="PF09388">
    <property type="entry name" value="SpoOE-like"/>
    <property type="match status" value="1"/>
</dbReference>
<dbReference type="EMBL" id="CP026118">
    <property type="protein sequence ID" value="QAS54016.1"/>
    <property type="molecule type" value="Genomic_DNA"/>
</dbReference>